<dbReference type="AlphaFoldDB" id="A0A238L6I0"/>
<dbReference type="Proteomes" id="UP000207598">
    <property type="component" value="Unassembled WGS sequence"/>
</dbReference>
<keyword evidence="1" id="KW-1133">Transmembrane helix</keyword>
<accession>A0A238L6I0</accession>
<feature type="chain" id="PRO_5013076697" description="PEP-CTERM protein-sorting domain-containing protein" evidence="2">
    <location>
        <begin position="21"/>
        <end position="230"/>
    </location>
</feature>
<protein>
    <recommendedName>
        <fullName evidence="5">PEP-CTERM protein-sorting domain-containing protein</fullName>
    </recommendedName>
</protein>
<proteinExistence type="predicted"/>
<keyword evidence="1" id="KW-0472">Membrane</keyword>
<evidence type="ECO:0000256" key="2">
    <source>
        <dbReference type="SAM" id="SignalP"/>
    </source>
</evidence>
<evidence type="ECO:0000256" key="1">
    <source>
        <dbReference type="SAM" id="Phobius"/>
    </source>
</evidence>
<feature type="signal peptide" evidence="2">
    <location>
        <begin position="1"/>
        <end position="20"/>
    </location>
</feature>
<reference evidence="3 4" key="1">
    <citation type="submission" date="2017-05" db="EMBL/GenBank/DDBJ databases">
        <authorList>
            <person name="Song R."/>
            <person name="Chenine A.L."/>
            <person name="Ruprecht R.M."/>
        </authorList>
    </citation>
    <scope>NUCLEOTIDE SEQUENCE [LARGE SCALE GENOMIC DNA]</scope>
    <source>
        <strain evidence="3 4">CECT 8898</strain>
    </source>
</reference>
<evidence type="ECO:0000313" key="3">
    <source>
        <dbReference type="EMBL" id="SMX50704.1"/>
    </source>
</evidence>
<evidence type="ECO:0008006" key="5">
    <source>
        <dbReference type="Google" id="ProtNLM"/>
    </source>
</evidence>
<keyword evidence="1" id="KW-0812">Transmembrane</keyword>
<feature type="transmembrane region" description="Helical" evidence="1">
    <location>
        <begin position="204"/>
        <end position="223"/>
    </location>
</feature>
<keyword evidence="4" id="KW-1185">Reference proteome</keyword>
<evidence type="ECO:0000313" key="4">
    <source>
        <dbReference type="Proteomes" id="UP000207598"/>
    </source>
</evidence>
<name>A0A238L6I0_9RHOB</name>
<organism evidence="3 4">
    <name type="scientific">Maliponia aquimaris</name>
    <dbReference type="NCBI Taxonomy" id="1673631"/>
    <lineage>
        <taxon>Bacteria</taxon>
        <taxon>Pseudomonadati</taxon>
        <taxon>Pseudomonadota</taxon>
        <taxon>Alphaproteobacteria</taxon>
        <taxon>Rhodobacterales</taxon>
        <taxon>Paracoccaceae</taxon>
        <taxon>Maliponia</taxon>
    </lineage>
</organism>
<dbReference type="EMBL" id="FXYF01000026">
    <property type="protein sequence ID" value="SMX50704.1"/>
    <property type="molecule type" value="Genomic_DNA"/>
</dbReference>
<dbReference type="InterPro" id="IPR022472">
    <property type="entry name" value="VPLPA-CTERM"/>
</dbReference>
<sequence>MSKILCLLIALAATATSAAAATITATFTGTVYNSYDNTGLFGPAGGSLDGQSITASYVFDTAVPGAFRDTGTDYDYLYGGTTYPAASPLVSAKVTINGTSRNVTGAWYSAIFLTNTDYLAVYAEDLDSSSTYSTELLYVYGTVPGLPESLDTNLTLTGSQLAGLTGQFGFSTYGSLGELQQFTTFGLFTLDSAVFNAGGLPPAVPLPASLPLMAVALGGMALLRRRRRAA</sequence>
<dbReference type="RefSeq" id="WP_094023645.1">
    <property type="nucleotide sequence ID" value="NZ_FXYF01000026.1"/>
</dbReference>
<keyword evidence="2" id="KW-0732">Signal</keyword>
<gene>
    <name evidence="3" type="ORF">MAA8898_04934</name>
</gene>
<dbReference type="NCBIfam" id="TIGR03370">
    <property type="entry name" value="VPLPA-CTERM"/>
    <property type="match status" value="1"/>
</dbReference>